<comment type="caution">
    <text evidence="1">The sequence shown here is derived from an EMBL/GenBank/DDBJ whole genome shotgun (WGS) entry which is preliminary data.</text>
</comment>
<evidence type="ECO:0000313" key="2">
    <source>
        <dbReference type="Proteomes" id="UP000489600"/>
    </source>
</evidence>
<accession>A0A565CLL8</accession>
<proteinExistence type="predicted"/>
<dbReference type="AlphaFoldDB" id="A0A565CLL8"/>
<dbReference type="Proteomes" id="UP000489600">
    <property type="component" value="Unassembled WGS sequence"/>
</dbReference>
<evidence type="ECO:0000313" key="1">
    <source>
        <dbReference type="EMBL" id="VVB14472.1"/>
    </source>
</evidence>
<keyword evidence="2" id="KW-1185">Reference proteome</keyword>
<name>A0A565CLL8_9BRAS</name>
<dbReference type="OrthoDB" id="3945418at2759"/>
<protein>
    <submittedName>
        <fullName evidence="1">Uncharacterized protein</fullName>
    </submittedName>
</protein>
<sequence>MHDILGEYSVLLATGEIHKKLKNVIISFIKVTKSKAEFLLFAENLSISMLESWKHCPEIKLHKEVKW</sequence>
<dbReference type="EMBL" id="CABITT030000008">
    <property type="protein sequence ID" value="VVB14472.1"/>
    <property type="molecule type" value="Genomic_DNA"/>
</dbReference>
<gene>
    <name evidence="1" type="ORF">ANE_LOCUS24916</name>
</gene>
<organism evidence="1 2">
    <name type="scientific">Arabis nemorensis</name>
    <dbReference type="NCBI Taxonomy" id="586526"/>
    <lineage>
        <taxon>Eukaryota</taxon>
        <taxon>Viridiplantae</taxon>
        <taxon>Streptophyta</taxon>
        <taxon>Embryophyta</taxon>
        <taxon>Tracheophyta</taxon>
        <taxon>Spermatophyta</taxon>
        <taxon>Magnoliopsida</taxon>
        <taxon>eudicotyledons</taxon>
        <taxon>Gunneridae</taxon>
        <taxon>Pentapetalae</taxon>
        <taxon>rosids</taxon>
        <taxon>malvids</taxon>
        <taxon>Brassicales</taxon>
        <taxon>Brassicaceae</taxon>
        <taxon>Arabideae</taxon>
        <taxon>Arabis</taxon>
    </lineage>
</organism>
<reference evidence="1" key="1">
    <citation type="submission" date="2019-07" db="EMBL/GenBank/DDBJ databases">
        <authorList>
            <person name="Dittberner H."/>
        </authorList>
    </citation>
    <scope>NUCLEOTIDE SEQUENCE [LARGE SCALE GENOMIC DNA]</scope>
</reference>